<proteinExistence type="predicted"/>
<reference evidence="1 2" key="1">
    <citation type="journal article" date="2018" name="Nat. Biotechnol.">
        <title>A standardized bacterial taxonomy based on genome phylogeny substantially revises the tree of life.</title>
        <authorList>
            <person name="Parks D.H."/>
            <person name="Chuvochina M."/>
            <person name="Waite D.W."/>
            <person name="Rinke C."/>
            <person name="Skarshewski A."/>
            <person name="Chaumeil P.A."/>
            <person name="Hugenholtz P."/>
        </authorList>
    </citation>
    <scope>NUCLEOTIDE SEQUENCE [LARGE SCALE GENOMIC DNA]</scope>
    <source>
        <strain evidence="1">UBA11728</strain>
    </source>
</reference>
<comment type="caution">
    <text evidence="1">The sequence shown here is derived from an EMBL/GenBank/DDBJ whole genome shotgun (WGS) entry which is preliminary data.</text>
</comment>
<dbReference type="AlphaFoldDB" id="A0A3D2X8D0"/>
<protein>
    <submittedName>
        <fullName evidence="1">Uncharacterized protein</fullName>
    </submittedName>
</protein>
<sequence>MEQKYNLKKLPVLDSMHDQRIQNIEWREKVLILHYNDLHYDDSEEFRSCDVMFFGVDDSDMVAEVRKRNGLIVEGTRYYDVEFLEFITTHRYNIETIRFYYGYETVIIEAALIDENGGYCDDCVIKISAHEILYHWK</sequence>
<organism evidence="1 2">
    <name type="scientific">Lachnoclostridium phytofermentans</name>
    <dbReference type="NCBI Taxonomy" id="66219"/>
    <lineage>
        <taxon>Bacteria</taxon>
        <taxon>Bacillati</taxon>
        <taxon>Bacillota</taxon>
        <taxon>Clostridia</taxon>
        <taxon>Lachnospirales</taxon>
        <taxon>Lachnospiraceae</taxon>
    </lineage>
</organism>
<dbReference type="EMBL" id="DPVV01000412">
    <property type="protein sequence ID" value="HCL03164.1"/>
    <property type="molecule type" value="Genomic_DNA"/>
</dbReference>
<name>A0A3D2X8D0_9FIRM</name>
<evidence type="ECO:0000313" key="2">
    <source>
        <dbReference type="Proteomes" id="UP000262969"/>
    </source>
</evidence>
<evidence type="ECO:0000313" key="1">
    <source>
        <dbReference type="EMBL" id="HCL03164.1"/>
    </source>
</evidence>
<dbReference type="Proteomes" id="UP000262969">
    <property type="component" value="Unassembled WGS sequence"/>
</dbReference>
<accession>A0A3D2X8D0</accession>
<gene>
    <name evidence="1" type="ORF">DHW61_12285</name>
</gene>